<dbReference type="Pfam" id="PF20554">
    <property type="entry name" value="DUF6766"/>
    <property type="match status" value="1"/>
</dbReference>
<sequence>MSAGSGKGGVLGGLRASSLSLFFAAAFLASLVAQAVSGVAVFNTDQRAAGLDPVTFGQYVASSAFWVDVTENWQSEYLQFLLFITATVWFVQRGSPESKKLEEAGRESDEDQKVGEHATPDSPAWARAGGWRLAVYSRSLSLVMGAIFLGSWAAQSAAGAVAFSEEQLRELEDPVPWTEYLSMPDFWSRTFQNWQSEMLAVLSMVVLAIYLRERGSPESKPVGSSHEATGVEG</sequence>
<proteinExistence type="predicted"/>
<gene>
    <name evidence="3" type="ORF">FB00_05575</name>
</gene>
<keyword evidence="2" id="KW-1133">Transmembrane helix</keyword>
<evidence type="ECO:0000313" key="3">
    <source>
        <dbReference type="EMBL" id="KLN35757.1"/>
    </source>
</evidence>
<feature type="transmembrane region" description="Helical" evidence="2">
    <location>
        <begin position="21"/>
        <end position="42"/>
    </location>
</feature>
<feature type="region of interest" description="Disordered" evidence="1">
    <location>
        <begin position="100"/>
        <end position="121"/>
    </location>
</feature>
<evidence type="ECO:0000256" key="2">
    <source>
        <dbReference type="SAM" id="Phobius"/>
    </source>
</evidence>
<keyword evidence="2" id="KW-0472">Membrane</keyword>
<comment type="caution">
    <text evidence="3">The sequence shown here is derived from an EMBL/GenBank/DDBJ whole genome shotgun (WGS) entry which is preliminary data.</text>
</comment>
<name>A0A0H2L6C8_9MICO</name>
<evidence type="ECO:0000256" key="1">
    <source>
        <dbReference type="SAM" id="MobiDB-lite"/>
    </source>
</evidence>
<keyword evidence="2" id="KW-0812">Transmembrane</keyword>
<evidence type="ECO:0000313" key="4">
    <source>
        <dbReference type="Proteomes" id="UP000035265"/>
    </source>
</evidence>
<keyword evidence="4" id="KW-1185">Reference proteome</keyword>
<dbReference type="RefSeq" id="WP_047231839.1">
    <property type="nucleotide sequence ID" value="NZ_JNBQ01000003.1"/>
</dbReference>
<dbReference type="STRING" id="264251.FB00_05575"/>
<dbReference type="AlphaFoldDB" id="A0A0H2L6C8"/>
<organism evidence="3 4">
    <name type="scientific">Cellulosimicrobium funkei</name>
    <dbReference type="NCBI Taxonomy" id="264251"/>
    <lineage>
        <taxon>Bacteria</taxon>
        <taxon>Bacillati</taxon>
        <taxon>Actinomycetota</taxon>
        <taxon>Actinomycetes</taxon>
        <taxon>Micrococcales</taxon>
        <taxon>Promicromonosporaceae</taxon>
        <taxon>Cellulosimicrobium</taxon>
    </lineage>
</organism>
<accession>A0A0H2L6C8</accession>
<reference evidence="3 4" key="1">
    <citation type="submission" date="2014-05" db="EMBL/GenBank/DDBJ databases">
        <title>Cellulosimicrobium funkei U11 genome.</title>
        <authorList>
            <person name="Hu C."/>
            <person name="Gong Y."/>
            <person name="Wan W."/>
            <person name="Jiang M."/>
        </authorList>
    </citation>
    <scope>NUCLEOTIDE SEQUENCE [LARGE SCALE GENOMIC DNA]</scope>
    <source>
        <strain evidence="3 4">U11</strain>
    </source>
</reference>
<dbReference type="EMBL" id="JNBQ01000003">
    <property type="protein sequence ID" value="KLN35757.1"/>
    <property type="molecule type" value="Genomic_DNA"/>
</dbReference>
<dbReference type="InterPro" id="IPR046657">
    <property type="entry name" value="DUF6766"/>
</dbReference>
<feature type="compositionally biased region" description="Basic and acidic residues" evidence="1">
    <location>
        <begin position="100"/>
        <end position="119"/>
    </location>
</feature>
<protein>
    <submittedName>
        <fullName evidence="3">Membrane protein</fullName>
    </submittedName>
</protein>
<dbReference type="PATRIC" id="fig|264251.5.peg.1144"/>
<dbReference type="Proteomes" id="UP000035265">
    <property type="component" value="Unassembled WGS sequence"/>
</dbReference>